<protein>
    <submittedName>
        <fullName evidence="1">Uncharacterized protein</fullName>
    </submittedName>
</protein>
<keyword evidence="2" id="KW-1185">Reference proteome</keyword>
<evidence type="ECO:0000313" key="2">
    <source>
        <dbReference type="Proteomes" id="UP000250078"/>
    </source>
</evidence>
<dbReference type="EMBL" id="KV748285">
    <property type="protein sequence ID" value="OCK86811.1"/>
    <property type="molecule type" value="Genomic_DNA"/>
</dbReference>
<organism evidence="1 2">
    <name type="scientific">Cenococcum geophilum 1.58</name>
    <dbReference type="NCBI Taxonomy" id="794803"/>
    <lineage>
        <taxon>Eukaryota</taxon>
        <taxon>Fungi</taxon>
        <taxon>Dikarya</taxon>
        <taxon>Ascomycota</taxon>
        <taxon>Pezizomycotina</taxon>
        <taxon>Dothideomycetes</taxon>
        <taxon>Pleosporomycetidae</taxon>
        <taxon>Gloniales</taxon>
        <taxon>Gloniaceae</taxon>
        <taxon>Cenococcum</taxon>
    </lineage>
</organism>
<sequence length="160" mass="18857">MRDFCRWWWKRGLRKGKPRRKEQVPRRRWMAWARHPIPQLRLHSADSQATPRPAPSWTGPPPCRGLPCCFPGKRSKDGVCLHCHCTREPWLQSTRKIFILCHSLPSVETPDMRRCEVAPQTLSVHPKCGFQFCFSLHFCAWQCQHVLRRRLIASPCKRHG</sequence>
<reference evidence="1 2" key="1">
    <citation type="journal article" date="2016" name="Nat. Commun.">
        <title>Ectomycorrhizal ecology is imprinted in the genome of the dominant symbiotic fungus Cenococcum geophilum.</title>
        <authorList>
            <consortium name="DOE Joint Genome Institute"/>
            <person name="Peter M."/>
            <person name="Kohler A."/>
            <person name="Ohm R.A."/>
            <person name="Kuo A."/>
            <person name="Krutzmann J."/>
            <person name="Morin E."/>
            <person name="Arend M."/>
            <person name="Barry K.W."/>
            <person name="Binder M."/>
            <person name="Choi C."/>
            <person name="Clum A."/>
            <person name="Copeland A."/>
            <person name="Grisel N."/>
            <person name="Haridas S."/>
            <person name="Kipfer T."/>
            <person name="LaButti K."/>
            <person name="Lindquist E."/>
            <person name="Lipzen A."/>
            <person name="Maire R."/>
            <person name="Meier B."/>
            <person name="Mihaltcheva S."/>
            <person name="Molinier V."/>
            <person name="Murat C."/>
            <person name="Poggeler S."/>
            <person name="Quandt C.A."/>
            <person name="Sperisen C."/>
            <person name="Tritt A."/>
            <person name="Tisserant E."/>
            <person name="Crous P.W."/>
            <person name="Henrissat B."/>
            <person name="Nehls U."/>
            <person name="Egli S."/>
            <person name="Spatafora J.W."/>
            <person name="Grigoriev I.V."/>
            <person name="Martin F.M."/>
        </authorList>
    </citation>
    <scope>NUCLEOTIDE SEQUENCE [LARGE SCALE GENOMIC DNA]</scope>
    <source>
        <strain evidence="1 2">1.58</strain>
    </source>
</reference>
<evidence type="ECO:0000313" key="1">
    <source>
        <dbReference type="EMBL" id="OCK86811.1"/>
    </source>
</evidence>
<gene>
    <name evidence="1" type="ORF">K441DRAFT_32507</name>
</gene>
<accession>A0ACC8EL25</accession>
<proteinExistence type="predicted"/>
<dbReference type="Proteomes" id="UP000250078">
    <property type="component" value="Unassembled WGS sequence"/>
</dbReference>
<name>A0ACC8EL25_9PEZI</name>